<dbReference type="AlphaFoldDB" id="A0A6C0AEC1"/>
<proteinExistence type="predicted"/>
<name>A0A6C0AEC1_9ZZZZ</name>
<dbReference type="EMBL" id="MN740593">
    <property type="protein sequence ID" value="QHS77725.1"/>
    <property type="molecule type" value="Genomic_DNA"/>
</dbReference>
<organism evidence="1">
    <name type="scientific">viral metagenome</name>
    <dbReference type="NCBI Taxonomy" id="1070528"/>
    <lineage>
        <taxon>unclassified sequences</taxon>
        <taxon>metagenomes</taxon>
        <taxon>organismal metagenomes</taxon>
    </lineage>
</organism>
<accession>A0A6C0AEC1</accession>
<protein>
    <submittedName>
        <fullName evidence="1">Uncharacterized protein</fullName>
    </submittedName>
</protein>
<sequence length="178" mass="21004">MSNQITYDKKKLIEKILKYYSEKEEKLTGKNKYFTNVEIDSNLTTFEGLSNDFRIGLITKLPLKSAKVVLAILQGILSENLYIFEPKIVMDEGIFKYFPDEENLEELIEKFEEFNLADFKAWVKLLENYLNEEIDVSEFLPEPETNYGLKKFKQKYFEISEINFNLRISKKGIVEILL</sequence>
<evidence type="ECO:0000313" key="1">
    <source>
        <dbReference type="EMBL" id="QHS77725.1"/>
    </source>
</evidence>
<reference evidence="1" key="1">
    <citation type="journal article" date="2020" name="Nature">
        <title>Giant virus diversity and host interactions through global metagenomics.</title>
        <authorList>
            <person name="Schulz F."/>
            <person name="Roux S."/>
            <person name="Paez-Espino D."/>
            <person name="Jungbluth S."/>
            <person name="Walsh D.A."/>
            <person name="Denef V.J."/>
            <person name="McMahon K.D."/>
            <person name="Konstantinidis K.T."/>
            <person name="Eloe-Fadrosh E.A."/>
            <person name="Kyrpides N.C."/>
            <person name="Woyke T."/>
        </authorList>
    </citation>
    <scope>NUCLEOTIDE SEQUENCE</scope>
    <source>
        <strain evidence="1">GVMAG-S-1021933-23</strain>
    </source>
</reference>